<dbReference type="EMBL" id="JANGAC010000046">
    <property type="protein sequence ID" value="MCQ4925858.1"/>
    <property type="molecule type" value="Genomic_DNA"/>
</dbReference>
<dbReference type="Pfam" id="PF13276">
    <property type="entry name" value="HTH_21"/>
    <property type="match status" value="1"/>
</dbReference>
<name>A0ABT1SH97_9FIRM</name>
<evidence type="ECO:0000313" key="4">
    <source>
        <dbReference type="Proteomes" id="UP001524478"/>
    </source>
</evidence>
<evidence type="ECO:0000259" key="2">
    <source>
        <dbReference type="PROSITE" id="PS50994"/>
    </source>
</evidence>
<keyword evidence="4" id="KW-1185">Reference proteome</keyword>
<dbReference type="Gene3D" id="3.30.420.10">
    <property type="entry name" value="Ribonuclease H-like superfamily/Ribonuclease H"/>
    <property type="match status" value="1"/>
</dbReference>
<evidence type="ECO:0000313" key="3">
    <source>
        <dbReference type="EMBL" id="MCQ4925858.1"/>
    </source>
</evidence>
<proteinExistence type="predicted"/>
<dbReference type="InterPro" id="IPR036397">
    <property type="entry name" value="RNaseH_sf"/>
</dbReference>
<dbReference type="Pfam" id="PF00665">
    <property type="entry name" value="rve"/>
    <property type="match status" value="1"/>
</dbReference>
<dbReference type="PROSITE" id="PS50994">
    <property type="entry name" value="INTEGRASE"/>
    <property type="match status" value="1"/>
</dbReference>
<dbReference type="InterPro" id="IPR048020">
    <property type="entry name" value="Transpos_IS3"/>
</dbReference>
<dbReference type="PANTHER" id="PTHR46889:SF4">
    <property type="entry name" value="TRANSPOSASE INSO FOR INSERTION SEQUENCE ELEMENT IS911B-RELATED"/>
    <property type="match status" value="1"/>
</dbReference>
<dbReference type="PANTHER" id="PTHR46889">
    <property type="entry name" value="TRANSPOSASE INSF FOR INSERTION SEQUENCE IS3B-RELATED"/>
    <property type="match status" value="1"/>
</dbReference>
<dbReference type="Pfam" id="PF13333">
    <property type="entry name" value="rve_2"/>
    <property type="match status" value="1"/>
</dbReference>
<dbReference type="InterPro" id="IPR001584">
    <property type="entry name" value="Integrase_cat-core"/>
</dbReference>
<dbReference type="InterPro" id="IPR012337">
    <property type="entry name" value="RNaseH-like_sf"/>
</dbReference>
<organism evidence="3 4">
    <name type="scientific">Tissierella carlieri</name>
    <dbReference type="NCBI Taxonomy" id="689904"/>
    <lineage>
        <taxon>Bacteria</taxon>
        <taxon>Bacillati</taxon>
        <taxon>Bacillota</taxon>
        <taxon>Tissierellia</taxon>
        <taxon>Tissierellales</taxon>
        <taxon>Tissierellaceae</taxon>
        <taxon>Tissierella</taxon>
    </lineage>
</organism>
<sequence length="284" mass="33814">MELRQMFPSIQLKIWLKISNLPKSSFYEWVQKLKTVNKEEKELTYVIKNIFEESNETYGYRRVTIALKQKGFKINHKKVYRIMRENDLKCIKFFRRSRSYSSFKGEVGIIAENKLNRQFQVTAPNKVWVTDVTEFKIQGSNKKLYLSPIMDLFNSEIISFNLSTAPTVKFTTDALDGALKKLPKKHHLIIHSDQGFHYQHVQWVKRLRNRNIEQSMSRRGNCIDNSPMENFFGLLKQEMYYGEIFTSIKQLEKKITEYINWYNNKRIKEKLNGLSPIEYRQQAA</sequence>
<protein>
    <submittedName>
        <fullName evidence="3">IS3 family transposase</fullName>
    </submittedName>
</protein>
<dbReference type="InterPro" id="IPR025948">
    <property type="entry name" value="HTH-like_dom"/>
</dbReference>
<dbReference type="Proteomes" id="UP001524478">
    <property type="component" value="Unassembled WGS sequence"/>
</dbReference>
<dbReference type="SUPFAM" id="SSF53098">
    <property type="entry name" value="Ribonuclease H-like"/>
    <property type="match status" value="1"/>
</dbReference>
<comment type="caution">
    <text evidence="3">The sequence shown here is derived from an EMBL/GenBank/DDBJ whole genome shotgun (WGS) entry which is preliminary data.</text>
</comment>
<accession>A0ABT1SH97</accession>
<comment type="function">
    <text evidence="1">Involved in the transposition of the insertion sequence.</text>
</comment>
<dbReference type="NCBIfam" id="NF033516">
    <property type="entry name" value="transpos_IS3"/>
    <property type="match status" value="1"/>
</dbReference>
<dbReference type="RefSeq" id="WP_094904514.1">
    <property type="nucleotide sequence ID" value="NZ_CP172320.1"/>
</dbReference>
<dbReference type="InterPro" id="IPR050900">
    <property type="entry name" value="Transposase_IS3/IS150/IS904"/>
</dbReference>
<evidence type="ECO:0000256" key="1">
    <source>
        <dbReference type="ARBA" id="ARBA00002286"/>
    </source>
</evidence>
<feature type="domain" description="Integrase catalytic" evidence="2">
    <location>
        <begin position="120"/>
        <end position="284"/>
    </location>
</feature>
<gene>
    <name evidence="3" type="ORF">NE686_22405</name>
</gene>
<reference evidence="3 4" key="1">
    <citation type="submission" date="2022-06" db="EMBL/GenBank/DDBJ databases">
        <title>Isolation of gut microbiota from human fecal samples.</title>
        <authorList>
            <person name="Pamer E.G."/>
            <person name="Barat B."/>
            <person name="Waligurski E."/>
            <person name="Medina S."/>
            <person name="Paddock L."/>
            <person name="Mostad J."/>
        </authorList>
    </citation>
    <scope>NUCLEOTIDE SEQUENCE [LARGE SCALE GENOMIC DNA]</scope>
    <source>
        <strain evidence="3 4">DFI.7.95</strain>
    </source>
</reference>